<dbReference type="EMBL" id="MN739122">
    <property type="protein sequence ID" value="QHS89956.1"/>
    <property type="molecule type" value="Genomic_DNA"/>
</dbReference>
<dbReference type="AlphaFoldDB" id="A0A6C0BCW8"/>
<reference evidence="2" key="1">
    <citation type="journal article" date="2020" name="Nature">
        <title>Giant virus diversity and host interactions through global metagenomics.</title>
        <authorList>
            <person name="Schulz F."/>
            <person name="Roux S."/>
            <person name="Paez-Espino D."/>
            <person name="Jungbluth S."/>
            <person name="Walsh D.A."/>
            <person name="Denef V.J."/>
            <person name="McMahon K.D."/>
            <person name="Konstantinidis K.T."/>
            <person name="Eloe-Fadrosh E.A."/>
            <person name="Kyrpides N.C."/>
            <person name="Woyke T."/>
        </authorList>
    </citation>
    <scope>NUCLEOTIDE SEQUENCE</scope>
    <source>
        <strain evidence="2">GVMAG-M-3300010160-4</strain>
    </source>
</reference>
<protein>
    <submittedName>
        <fullName evidence="2">Uncharacterized protein</fullName>
    </submittedName>
</protein>
<proteinExistence type="predicted"/>
<evidence type="ECO:0000313" key="2">
    <source>
        <dbReference type="EMBL" id="QHS89956.1"/>
    </source>
</evidence>
<name>A0A6C0BCW8_9ZZZZ</name>
<organism evidence="2">
    <name type="scientific">viral metagenome</name>
    <dbReference type="NCBI Taxonomy" id="1070528"/>
    <lineage>
        <taxon>unclassified sequences</taxon>
        <taxon>metagenomes</taxon>
        <taxon>organismal metagenomes</taxon>
    </lineage>
</organism>
<keyword evidence="1" id="KW-0472">Membrane</keyword>
<feature type="transmembrane region" description="Helical" evidence="1">
    <location>
        <begin position="190"/>
        <end position="210"/>
    </location>
</feature>
<accession>A0A6C0BCW8</accession>
<keyword evidence="1" id="KW-0812">Transmembrane</keyword>
<feature type="transmembrane region" description="Helical" evidence="1">
    <location>
        <begin position="59"/>
        <end position="81"/>
    </location>
</feature>
<keyword evidence="1" id="KW-1133">Transmembrane helix</keyword>
<evidence type="ECO:0000256" key="1">
    <source>
        <dbReference type="SAM" id="Phobius"/>
    </source>
</evidence>
<sequence>MTDIDNIKTIEKTSTISMADVYPNDEMIFEDGIKNVIILKRFTKIRLETSFKKLKQKSFLQIFFGRAFIIISIIKLIRYIFNCCKSKDVEKSGDDEIIIIKHKDLLKKDMLKKDYSPVNIIETKDSHFETPIGDIDDIEKGEITDQDFNNICNHSSLISYRYANIFRFFDLLCKLADVTSLIFLPVATKIGIHSVGLIVILVVCVPLIMLQFMCEFGKLEDKYSNLYYKFKKLSSNKDDDRIDKYNDLVNKFRNNWVFSDFIRKVDVDFETQYKY</sequence>